<dbReference type="PROSITE" id="PS50280">
    <property type="entry name" value="SET"/>
    <property type="match status" value="1"/>
</dbReference>
<dbReference type="PANTHER" id="PTHR13271">
    <property type="entry name" value="UNCHARACTERIZED PUTATIVE METHYLTRANSFERASE"/>
    <property type="match status" value="1"/>
</dbReference>
<evidence type="ECO:0000256" key="1">
    <source>
        <dbReference type="SAM" id="MobiDB-lite"/>
    </source>
</evidence>
<feature type="region of interest" description="Disordered" evidence="1">
    <location>
        <begin position="1"/>
        <end position="45"/>
    </location>
</feature>
<dbReference type="Proteomes" id="UP001189429">
    <property type="component" value="Unassembled WGS sequence"/>
</dbReference>
<dbReference type="EMBL" id="CAUYUJ010020792">
    <property type="protein sequence ID" value="CAK0900521.1"/>
    <property type="molecule type" value="Genomic_DNA"/>
</dbReference>
<reference evidence="3" key="1">
    <citation type="submission" date="2023-10" db="EMBL/GenBank/DDBJ databases">
        <authorList>
            <person name="Chen Y."/>
            <person name="Shah S."/>
            <person name="Dougan E. K."/>
            <person name="Thang M."/>
            <person name="Chan C."/>
        </authorList>
    </citation>
    <scope>NUCLEOTIDE SEQUENCE [LARGE SCALE GENOMIC DNA]</scope>
</reference>
<keyword evidence="4" id="KW-1185">Reference proteome</keyword>
<accession>A0ABN9XQQ2</accession>
<feature type="domain" description="SET" evidence="2">
    <location>
        <begin position="222"/>
        <end position="478"/>
    </location>
</feature>
<dbReference type="SUPFAM" id="SSF82199">
    <property type="entry name" value="SET domain"/>
    <property type="match status" value="1"/>
</dbReference>
<dbReference type="InterPro" id="IPR046341">
    <property type="entry name" value="SET_dom_sf"/>
</dbReference>
<sequence length="682" mass="73235">MVTASMEPACGGRQGEAGAKALPTACGGLPDVPSPPAEAGPPPRRVRRELEVVVPENATPGETKLSVSLESQRLRVTVPPEAVPGDRLALTEQEGDAWSCAVVGGARPRPPPAAGDGLVKFLVPPKVTPGVTKMAVNAGPNETVLVTVPPGSTPGDKVVLSRDPGADGEPGPWKCSFVREHVKAAAEGEAAQLDRWRLPPLRAPAPEAGEACARLFAAARAAGCHVSPKLVRGCAPPLDIPGLLAAEAIDEGEELLRVPARFHITPRRVREQDPDLWRAVAELPDDLPRGRRSEACQTLFVARLLSEAEGRAAAATSGEFGSGAHEGLGGADADVSRVWRCFADSLLGEHFDAHPYRLAAADPAGTRATFEPSLEAEHFVEMARDLANVHHIIQAAWSEGTGAGRCPDFGMYARARFSLLTRVFQTCDSSTMVPVVDLLNHHSTSPGVSWRWDPEGQAMVVTADRAHQPGEELRCSYGPRSNVLLYRTYGFTHPPDMEPAWSFVVRQEAVRPVCEVFLPGGLLEPIVLDTAHLEDGLCKALNSAASHGRDAVEFLRLVSARCRWPYEQSERLRPCLRALARARARDAASGAWWAELSDPERELAGQEWARLAMCEYLCLVAHEEAIECADGKLEEAKCLAGAVNLRRLLGQAIGMLRAGKRFELKRVRADGEEAGEGDEVAT</sequence>
<gene>
    <name evidence="3" type="ORF">PCOR1329_LOCUS77772</name>
</gene>
<protein>
    <recommendedName>
        <fullName evidence="2">SET domain-containing protein</fullName>
    </recommendedName>
</protein>
<name>A0ABN9XQQ2_9DINO</name>
<dbReference type="PANTHER" id="PTHR13271:SF152">
    <property type="entry name" value="UBIQUITIN-LIKE DOMAIN-CONTAINING PROTEIN"/>
    <property type="match status" value="1"/>
</dbReference>
<proteinExistence type="predicted"/>
<comment type="caution">
    <text evidence="3">The sequence shown here is derived from an EMBL/GenBank/DDBJ whole genome shotgun (WGS) entry which is preliminary data.</text>
</comment>
<evidence type="ECO:0000259" key="2">
    <source>
        <dbReference type="PROSITE" id="PS50280"/>
    </source>
</evidence>
<dbReference type="Gene3D" id="3.90.1410.10">
    <property type="entry name" value="set domain protein methyltransferase, domain 1"/>
    <property type="match status" value="1"/>
</dbReference>
<organism evidence="3 4">
    <name type="scientific">Prorocentrum cordatum</name>
    <dbReference type="NCBI Taxonomy" id="2364126"/>
    <lineage>
        <taxon>Eukaryota</taxon>
        <taxon>Sar</taxon>
        <taxon>Alveolata</taxon>
        <taxon>Dinophyceae</taxon>
        <taxon>Prorocentrales</taxon>
        <taxon>Prorocentraceae</taxon>
        <taxon>Prorocentrum</taxon>
    </lineage>
</organism>
<dbReference type="InterPro" id="IPR001214">
    <property type="entry name" value="SET_dom"/>
</dbReference>
<evidence type="ECO:0000313" key="3">
    <source>
        <dbReference type="EMBL" id="CAK0900521.1"/>
    </source>
</evidence>
<dbReference type="InterPro" id="IPR050600">
    <property type="entry name" value="SETD3_SETD6_MTase"/>
</dbReference>
<dbReference type="Pfam" id="PF00856">
    <property type="entry name" value="SET"/>
    <property type="match status" value="1"/>
</dbReference>
<evidence type="ECO:0000313" key="4">
    <source>
        <dbReference type="Proteomes" id="UP001189429"/>
    </source>
</evidence>
<dbReference type="CDD" id="cd10527">
    <property type="entry name" value="SET_LSMT"/>
    <property type="match status" value="1"/>
</dbReference>
<feature type="compositionally biased region" description="Pro residues" evidence="1">
    <location>
        <begin position="32"/>
        <end position="43"/>
    </location>
</feature>